<organism evidence="2 3">
    <name type="scientific">Streptomyces avermitilis</name>
    <dbReference type="NCBI Taxonomy" id="33903"/>
    <lineage>
        <taxon>Bacteria</taxon>
        <taxon>Bacillati</taxon>
        <taxon>Actinomycetota</taxon>
        <taxon>Actinomycetes</taxon>
        <taxon>Kitasatosporales</taxon>
        <taxon>Streptomycetaceae</taxon>
        <taxon>Streptomyces</taxon>
    </lineage>
</organism>
<dbReference type="SUPFAM" id="SSF55073">
    <property type="entry name" value="Nucleotide cyclase"/>
    <property type="match status" value="1"/>
</dbReference>
<gene>
    <name evidence="2" type="ORF">SAV31267_033800</name>
</gene>
<evidence type="ECO:0000256" key="1">
    <source>
        <dbReference type="SAM" id="MobiDB-lite"/>
    </source>
</evidence>
<protein>
    <recommendedName>
        <fullName evidence="4">Guanylate cyclase domain-containing protein</fullName>
    </recommendedName>
</protein>
<dbReference type="STRING" id="33903.AQJ43_33040"/>
<evidence type="ECO:0000313" key="3">
    <source>
        <dbReference type="Proteomes" id="UP000299211"/>
    </source>
</evidence>
<evidence type="ECO:0000313" key="2">
    <source>
        <dbReference type="EMBL" id="GDY73895.1"/>
    </source>
</evidence>
<evidence type="ECO:0008006" key="4">
    <source>
        <dbReference type="Google" id="ProtNLM"/>
    </source>
</evidence>
<dbReference type="EMBL" id="BJHY01000001">
    <property type="protein sequence ID" value="GDY73895.1"/>
    <property type="molecule type" value="Genomic_DNA"/>
</dbReference>
<name>A0A4D4MQY7_STRAX</name>
<feature type="compositionally biased region" description="Basic residues" evidence="1">
    <location>
        <begin position="290"/>
        <end position="301"/>
    </location>
</feature>
<sequence>MARYRRRLCLAVDLRQYSRHGYRAQEDAQYRLRLVVEHALRRARVLRVRAQQQVQGDGQLVVFPAGIDAVRVVPALILGLRDGLYQANRTPGAFGRMRMRAALALGSVSRADRGYLGDSVVLVNRLVDADGLRDALENEDGSDLALAVPDEMYRDVILPDGRGLAAGFHRIDVAVVKKDFGCGAWLHVPPSAPVRDSRPEPVIWGHSPGRTAMREFVVPALGAAHVAAAVVSHGQTLREWALTGPDTGVSYGGGGGDFDGPDEADPRDADRTDGHYPGRQRHQPGDHHGSGHHASGHHASGHHASGPPGAPGSRARIMLPRITGTRTTPIPITPVRTIRTRITPTRITRTWVTLTRTIRTRITPTRTTRTCITPTRTTRTWITPTRTTRTRTTPIRATTISITTIRDTTTPATTSITVATE</sequence>
<accession>A0A4D4MQY7</accession>
<reference evidence="2 3" key="1">
    <citation type="submission" date="2019-04" db="EMBL/GenBank/DDBJ databases">
        <title>Draft genome sequences of Streptomyces avermitilis ATCC 31267.</title>
        <authorList>
            <person name="Komaki H."/>
            <person name="Tamura T."/>
            <person name="Hosoyama A."/>
        </authorList>
    </citation>
    <scope>NUCLEOTIDE SEQUENCE [LARGE SCALE GENOMIC DNA]</scope>
    <source>
        <strain evidence="2 3">ATCC 31267</strain>
    </source>
</reference>
<dbReference type="InterPro" id="IPR029787">
    <property type="entry name" value="Nucleotide_cyclase"/>
</dbReference>
<dbReference type="AlphaFoldDB" id="A0A4D4MQY7"/>
<feature type="compositionally biased region" description="Low complexity" evidence="1">
    <location>
        <begin position="302"/>
        <end position="313"/>
    </location>
</feature>
<proteinExistence type="predicted"/>
<comment type="caution">
    <text evidence="2">The sequence shown here is derived from an EMBL/GenBank/DDBJ whole genome shotgun (WGS) entry which is preliminary data.</text>
</comment>
<feature type="compositionally biased region" description="Basic and acidic residues" evidence="1">
    <location>
        <begin position="264"/>
        <end position="276"/>
    </location>
</feature>
<feature type="region of interest" description="Disordered" evidence="1">
    <location>
        <begin position="248"/>
        <end position="315"/>
    </location>
</feature>
<dbReference type="Proteomes" id="UP000299211">
    <property type="component" value="Unassembled WGS sequence"/>
</dbReference>